<feature type="DNA-binding region" description="H-T-H motif" evidence="7">
    <location>
        <begin position="208"/>
        <end position="227"/>
    </location>
</feature>
<sequence>MAGVSLWKRCLGLSEVTEQQDEAPVDFGQMAALIAQNIDCNVYIVGRRGRILGWSVEEDNGDFPEIEKLLDYVERFPESFNRDFLNLSQPLINRRLGRKCVFRMRRTACDCKGKVFTIIPVQGGRSRLATLVLYRREPEFSEEELVLGKVAALVIANEIMYLKSERQETVSQRKASLGAALAAISQSEREALYHLLSELKGKEGVLVASHVADRVGLTRSVVASALRKFESAGIIESRSLGMKGTYIRLLVDNILDELRG</sequence>
<dbReference type="GO" id="GO:0005737">
    <property type="term" value="C:cytoplasm"/>
    <property type="evidence" value="ECO:0007669"/>
    <property type="project" value="UniProtKB-SubCell"/>
</dbReference>
<gene>
    <name evidence="7" type="primary">codY</name>
    <name evidence="10" type="ordered locus">Slip_0949</name>
</gene>
<dbReference type="InterPro" id="IPR014154">
    <property type="entry name" value="CodY"/>
</dbReference>
<dbReference type="PANTHER" id="PTHR40062">
    <property type="entry name" value="GTP-SENSING TRANSCRIPTIONAL PLEIOTROPIC REPRESSOR CODY"/>
    <property type="match status" value="1"/>
</dbReference>
<dbReference type="Gene3D" id="1.10.10.10">
    <property type="entry name" value="Winged helix-like DNA-binding domain superfamily/Winged helix DNA-binding domain"/>
    <property type="match status" value="1"/>
</dbReference>
<dbReference type="GO" id="GO:0003700">
    <property type="term" value="F:DNA-binding transcription factor activity"/>
    <property type="evidence" value="ECO:0007669"/>
    <property type="project" value="InterPro"/>
</dbReference>
<evidence type="ECO:0000259" key="9">
    <source>
        <dbReference type="Pfam" id="PF08222"/>
    </source>
</evidence>
<feature type="region of interest" description="GAF domain" evidence="7">
    <location>
        <begin position="1"/>
        <end position="160"/>
    </location>
</feature>
<dbReference type="Pfam" id="PF06018">
    <property type="entry name" value="CodY"/>
    <property type="match status" value="1"/>
</dbReference>
<keyword evidence="4 7" id="KW-0238">DNA-binding</keyword>
<evidence type="ECO:0000256" key="6">
    <source>
        <dbReference type="ARBA" id="ARBA00034538"/>
    </source>
</evidence>
<dbReference type="PANTHER" id="PTHR40062:SF1">
    <property type="entry name" value="GLOBAL TRANSCRIPTIONAL REGULATOR CODY"/>
    <property type="match status" value="1"/>
</dbReference>
<name>D7CLZ3_SYNLT</name>
<dbReference type="SUPFAM" id="SSF46785">
    <property type="entry name" value="Winged helix' DNA-binding domain"/>
    <property type="match status" value="1"/>
</dbReference>
<dbReference type="InterPro" id="IPR036390">
    <property type="entry name" value="WH_DNA-bd_sf"/>
</dbReference>
<evidence type="ECO:0000313" key="11">
    <source>
        <dbReference type="Proteomes" id="UP000000378"/>
    </source>
</evidence>
<evidence type="ECO:0000256" key="1">
    <source>
        <dbReference type="ARBA" id="ARBA00022490"/>
    </source>
</evidence>
<dbReference type="GO" id="GO:0003677">
    <property type="term" value="F:DNA binding"/>
    <property type="evidence" value="ECO:0007669"/>
    <property type="project" value="UniProtKB-UniRule"/>
</dbReference>
<dbReference type="KEGG" id="slp:Slip_0949"/>
<dbReference type="NCBIfam" id="NF003170">
    <property type="entry name" value="PRK04158.1"/>
    <property type="match status" value="1"/>
</dbReference>
<evidence type="ECO:0000256" key="7">
    <source>
        <dbReference type="HAMAP-Rule" id="MF_00621"/>
    </source>
</evidence>
<dbReference type="HOGENOM" id="CLU_089581_0_0_9"/>
<evidence type="ECO:0000256" key="4">
    <source>
        <dbReference type="ARBA" id="ARBA00023125"/>
    </source>
</evidence>
<organism evidence="10 11">
    <name type="scientific">Syntrophothermus lipocalidus (strain DSM 12680 / TGB-C1)</name>
    <dbReference type="NCBI Taxonomy" id="643648"/>
    <lineage>
        <taxon>Bacteria</taxon>
        <taxon>Bacillati</taxon>
        <taxon>Bacillota</taxon>
        <taxon>Clostridia</taxon>
        <taxon>Eubacteriales</taxon>
        <taxon>Syntrophomonadaceae</taxon>
        <taxon>Syntrophothermus</taxon>
    </lineage>
</organism>
<evidence type="ECO:0000256" key="5">
    <source>
        <dbReference type="ARBA" id="ARBA00023163"/>
    </source>
</evidence>
<dbReference type="RefSeq" id="WP_013175130.1">
    <property type="nucleotide sequence ID" value="NC_014220.1"/>
</dbReference>
<dbReference type="OrthoDB" id="2056at2"/>
<keyword evidence="11" id="KW-1185">Reference proteome</keyword>
<feature type="domain" description="Global transcriptional regulator CodY N-terminal" evidence="8">
    <location>
        <begin position="13"/>
        <end position="178"/>
    </location>
</feature>
<keyword evidence="2 7" id="KW-0678">Repressor</keyword>
<evidence type="ECO:0000313" key="10">
    <source>
        <dbReference type="EMBL" id="ADI01728.1"/>
    </source>
</evidence>
<dbReference type="InterPro" id="IPR013198">
    <property type="entry name" value="GTP_trans_reg_CodY_C"/>
</dbReference>
<comment type="subcellular location">
    <subcellularLocation>
        <location evidence="7">Cytoplasm</location>
    </subcellularLocation>
</comment>
<dbReference type="Pfam" id="PF08222">
    <property type="entry name" value="HTH_CodY"/>
    <property type="match status" value="1"/>
</dbReference>
<dbReference type="Gene3D" id="3.30.450.40">
    <property type="match status" value="1"/>
</dbReference>
<proteinExistence type="inferred from homology"/>
<keyword evidence="3 7" id="KW-0805">Transcription regulation</keyword>
<dbReference type="Proteomes" id="UP000000378">
    <property type="component" value="Chromosome"/>
</dbReference>
<dbReference type="InterPro" id="IPR036388">
    <property type="entry name" value="WH-like_DNA-bd_sf"/>
</dbReference>
<evidence type="ECO:0000256" key="2">
    <source>
        <dbReference type="ARBA" id="ARBA00022491"/>
    </source>
</evidence>
<dbReference type="InterPro" id="IPR029016">
    <property type="entry name" value="GAF-like_dom_sf"/>
</dbReference>
<dbReference type="GO" id="GO:0005525">
    <property type="term" value="F:GTP binding"/>
    <property type="evidence" value="ECO:0007669"/>
    <property type="project" value="InterPro"/>
</dbReference>
<evidence type="ECO:0000259" key="8">
    <source>
        <dbReference type="Pfam" id="PF06018"/>
    </source>
</evidence>
<evidence type="ECO:0000256" key="3">
    <source>
        <dbReference type="ARBA" id="ARBA00023015"/>
    </source>
</evidence>
<dbReference type="STRING" id="643648.Slip_0949"/>
<dbReference type="GO" id="GO:0045892">
    <property type="term" value="P:negative regulation of DNA-templated transcription"/>
    <property type="evidence" value="ECO:0007669"/>
    <property type="project" value="UniProtKB-UniRule"/>
</dbReference>
<dbReference type="HAMAP" id="MF_00621">
    <property type="entry name" value="HTH_type_CodY"/>
    <property type="match status" value="1"/>
</dbReference>
<dbReference type="PIRSF" id="PIRSF011572">
    <property type="entry name" value="GTP_sensing_CodY"/>
    <property type="match status" value="1"/>
</dbReference>
<reference evidence="11" key="1">
    <citation type="journal article" date="2010" name="Stand. Genomic Sci.">
        <title>Complete genome sequence of Syntrophothermus lipocalidus type strain (TGB-C1T).</title>
        <authorList>
            <consortium name="US DOE Joint Genome Institute (JGI-PGF)"/>
            <person name="Djao O."/>
            <person name="Zhang X."/>
            <person name="Lucas S."/>
            <person name="Lapidus A."/>
            <person name="Glavina Del Rio T."/>
            <person name="Nolan M."/>
            <person name="Tice H."/>
            <person name="Cheng J."/>
            <person name="Han C."/>
            <person name="Tapia R."/>
            <person name="Goodwin L."/>
            <person name="Pitluck S."/>
            <person name="Liolios K."/>
            <person name="Ivanova N."/>
            <person name="Mavromatis K."/>
            <person name="Mikhailova N."/>
            <person name="Ovchinnikova G."/>
            <person name="Pati A."/>
            <person name="Brambilla E."/>
            <person name="Chen A."/>
            <person name="Palaniappan K."/>
            <person name="Land M."/>
            <person name="Hauser L."/>
            <person name="Chang Y."/>
            <person name="Jeffries C."/>
            <person name="Rohde M."/>
            <person name="Sikorski J."/>
            <person name="Spring S."/>
            <person name="Goker M."/>
            <person name="Detter J."/>
            <person name="Woyke T."/>
            <person name="Bristow J."/>
            <person name="Eisen J."/>
            <person name="Markowitz V."/>
            <person name="Hugenholtz P."/>
            <person name="Kyrpides N."/>
            <person name="Klenk H."/>
        </authorList>
    </citation>
    <scope>NUCLEOTIDE SEQUENCE [LARGE SCALE GENOMIC DNA]</scope>
    <source>
        <strain evidence="11">DSM 12680 / TGB-C1</strain>
    </source>
</reference>
<dbReference type="AlphaFoldDB" id="D7CLZ3"/>
<accession>D7CLZ3</accession>
<dbReference type="EMBL" id="CP002048">
    <property type="protein sequence ID" value="ADI01728.1"/>
    <property type="molecule type" value="Genomic_DNA"/>
</dbReference>
<feature type="domain" description="Global transcriptional regulator CodY C-terminal" evidence="9">
    <location>
        <begin position="203"/>
        <end position="259"/>
    </location>
</feature>
<protein>
    <recommendedName>
        <fullName evidence="6 7">Global transcriptional regulator CodY</fullName>
    </recommendedName>
</protein>
<dbReference type="InterPro" id="IPR010312">
    <property type="entry name" value="Transc_reg_CodY_N"/>
</dbReference>
<reference evidence="10 11" key="2">
    <citation type="journal article" date="2010" name="Stand. Genomic Sci.">
        <title>Complete genome sequence of Syntrophothermus lipocalidus type strain (TGB-C1).</title>
        <authorList>
            <person name="Djao O.D."/>
            <person name="Zhang X."/>
            <person name="Lucas S."/>
            <person name="Lapidus A."/>
            <person name="Del Rio T.G."/>
            <person name="Nolan M."/>
            <person name="Tice H."/>
            <person name="Cheng J.F."/>
            <person name="Han C."/>
            <person name="Tapia R."/>
            <person name="Goodwin L."/>
            <person name="Pitluck S."/>
            <person name="Liolios K."/>
            <person name="Ivanova N."/>
            <person name="Mavromatis K."/>
            <person name="Mikhailova N."/>
            <person name="Ovchinnikova G."/>
            <person name="Pati A."/>
            <person name="Brambilla E."/>
            <person name="Chen A."/>
            <person name="Palaniappan K."/>
            <person name="Land M."/>
            <person name="Hauser L."/>
            <person name="Chang Y.J."/>
            <person name="Jeffries C.D."/>
            <person name="Rohde M."/>
            <person name="Sikorski J."/>
            <person name="Spring S."/>
            <person name="Goker M."/>
            <person name="Detter J.C."/>
            <person name="Woyke T."/>
            <person name="Bristow J."/>
            <person name="Eisen J.A."/>
            <person name="Markowitz V."/>
            <person name="Hugenholtz P."/>
            <person name="Kyrpides N.C."/>
            <person name="Klenk H.P."/>
        </authorList>
    </citation>
    <scope>NUCLEOTIDE SEQUENCE [LARGE SCALE GENOMIC DNA]</scope>
    <source>
        <strain evidence="11">DSM 12680 / TGB-C1</strain>
    </source>
</reference>
<keyword evidence="1 7" id="KW-0963">Cytoplasm</keyword>
<comment type="function">
    <text evidence="7">DNA-binding global transcriptional regulator which is involved in the adaptive response to starvation and acts by directly or indirectly controlling the expression of numerous genes in response to nutrient availability. During rapid exponential growth, CodY is highly active and represses genes whose products allow adaptation to nutrient depletion.</text>
</comment>
<dbReference type="eggNOG" id="COG4465">
    <property type="taxonomic scope" value="Bacteria"/>
</dbReference>
<comment type="similarity">
    <text evidence="7">Belongs to the CodY family.</text>
</comment>
<keyword evidence="5 7" id="KW-0804">Transcription</keyword>